<proteinExistence type="predicted"/>
<keyword evidence="3" id="KW-1185">Reference proteome</keyword>
<dbReference type="VEuPathDB" id="VectorBase:AMEC006204"/>
<evidence type="ECO:0000313" key="3">
    <source>
        <dbReference type="Proteomes" id="UP000075902"/>
    </source>
</evidence>
<reference evidence="2" key="2">
    <citation type="submission" date="2020-05" db="UniProtKB">
        <authorList>
            <consortium name="EnsemblMetazoa"/>
        </authorList>
    </citation>
    <scope>IDENTIFICATION</scope>
    <source>
        <strain evidence="2">CM1001059</strain>
    </source>
</reference>
<dbReference type="PANTHER" id="PTHR15375">
    <property type="entry name" value="ACTIVATOR OF S-PHASE KINASE-RELATED"/>
    <property type="match status" value="1"/>
</dbReference>
<evidence type="ECO:0000313" key="2">
    <source>
        <dbReference type="EnsemblMetazoa" id="AMEC006204-PA"/>
    </source>
</evidence>
<dbReference type="STRING" id="34690.A0A182TPV4"/>
<evidence type="ECO:0000256" key="1">
    <source>
        <dbReference type="SAM" id="MobiDB-lite"/>
    </source>
</evidence>
<name>A0A182TPV4_9DIPT</name>
<dbReference type="GO" id="GO:0031431">
    <property type="term" value="C:Dbf4-dependent protein kinase complex"/>
    <property type="evidence" value="ECO:0007669"/>
    <property type="project" value="TreeGrafter"/>
</dbReference>
<feature type="region of interest" description="Disordered" evidence="1">
    <location>
        <begin position="1"/>
        <end position="50"/>
    </location>
</feature>
<accession>A0A182TPV4</accession>
<dbReference type="PANTHER" id="PTHR15375:SF26">
    <property type="entry name" value="PROTEIN CHIFFON"/>
    <property type="match status" value="1"/>
</dbReference>
<reference evidence="3" key="1">
    <citation type="submission" date="2014-01" db="EMBL/GenBank/DDBJ databases">
        <title>The Genome Sequence of Anopheles melas CM1001059_A (V2).</title>
        <authorList>
            <consortium name="The Broad Institute Genomics Platform"/>
            <person name="Neafsey D.E."/>
            <person name="Besansky N."/>
            <person name="Howell P."/>
            <person name="Walton C."/>
            <person name="Young S.K."/>
            <person name="Zeng Q."/>
            <person name="Gargeya S."/>
            <person name="Fitzgerald M."/>
            <person name="Haas B."/>
            <person name="Abouelleil A."/>
            <person name="Allen A.W."/>
            <person name="Alvarado L."/>
            <person name="Arachchi H.M."/>
            <person name="Berlin A.M."/>
            <person name="Chapman S.B."/>
            <person name="Gainer-Dewar J."/>
            <person name="Goldberg J."/>
            <person name="Griggs A."/>
            <person name="Gujja S."/>
            <person name="Hansen M."/>
            <person name="Howarth C."/>
            <person name="Imamovic A."/>
            <person name="Ireland A."/>
            <person name="Larimer J."/>
            <person name="McCowan C."/>
            <person name="Murphy C."/>
            <person name="Pearson M."/>
            <person name="Poon T.W."/>
            <person name="Priest M."/>
            <person name="Roberts A."/>
            <person name="Saif S."/>
            <person name="Shea T."/>
            <person name="Sisk P."/>
            <person name="Sykes S."/>
            <person name="Wortman J."/>
            <person name="Nusbaum C."/>
            <person name="Birren B."/>
        </authorList>
    </citation>
    <scope>NUCLEOTIDE SEQUENCE [LARGE SCALE GENOMIC DNA]</scope>
    <source>
        <strain evidence="3">CM1001059</strain>
    </source>
</reference>
<organism evidence="2 3">
    <name type="scientific">Anopheles melas</name>
    <dbReference type="NCBI Taxonomy" id="34690"/>
    <lineage>
        <taxon>Eukaryota</taxon>
        <taxon>Metazoa</taxon>
        <taxon>Ecdysozoa</taxon>
        <taxon>Arthropoda</taxon>
        <taxon>Hexapoda</taxon>
        <taxon>Insecta</taxon>
        <taxon>Pterygota</taxon>
        <taxon>Neoptera</taxon>
        <taxon>Endopterygota</taxon>
        <taxon>Diptera</taxon>
        <taxon>Nematocera</taxon>
        <taxon>Culicoidea</taxon>
        <taxon>Culicidae</taxon>
        <taxon>Anophelinae</taxon>
        <taxon>Anopheles</taxon>
    </lineage>
</organism>
<feature type="region of interest" description="Disordered" evidence="1">
    <location>
        <begin position="104"/>
        <end position="147"/>
    </location>
</feature>
<feature type="compositionally biased region" description="Low complexity" evidence="1">
    <location>
        <begin position="15"/>
        <end position="25"/>
    </location>
</feature>
<dbReference type="EnsemblMetazoa" id="AMEC006204-RA">
    <property type="protein sequence ID" value="AMEC006204-PA"/>
    <property type="gene ID" value="AMEC006204"/>
</dbReference>
<protein>
    <submittedName>
        <fullName evidence="2">Uncharacterized protein</fullName>
    </submittedName>
</protein>
<sequence length="147" mass="17160">MVSPSKAKLSRIAGQQQQQQQQQQEQQEEQQHRPSQASQRKANNKVQLVKGPKPLVYHRFYLDIEQHQIATKIETTIKQLGGVSMKNNCPLLYSSLTVRELSIRPETGKSQTHRHFPQNEEQTLTDRQKRGEREKDSPREKDSEKLY</sequence>
<dbReference type="Proteomes" id="UP000075902">
    <property type="component" value="Unassembled WGS sequence"/>
</dbReference>
<dbReference type="GO" id="GO:0043539">
    <property type="term" value="F:protein serine/threonine kinase activator activity"/>
    <property type="evidence" value="ECO:0007669"/>
    <property type="project" value="TreeGrafter"/>
</dbReference>
<feature type="compositionally biased region" description="Basic and acidic residues" evidence="1">
    <location>
        <begin position="124"/>
        <end position="147"/>
    </location>
</feature>
<dbReference type="GO" id="GO:1901987">
    <property type="term" value="P:regulation of cell cycle phase transition"/>
    <property type="evidence" value="ECO:0007669"/>
    <property type="project" value="TreeGrafter"/>
</dbReference>
<dbReference type="AlphaFoldDB" id="A0A182TPV4"/>
<dbReference type="InterPro" id="IPR051590">
    <property type="entry name" value="Replication_Regulatory_Kinase"/>
</dbReference>
<feature type="compositionally biased region" description="Polar residues" evidence="1">
    <location>
        <begin position="33"/>
        <end position="46"/>
    </location>
</feature>
<dbReference type="GO" id="GO:0010571">
    <property type="term" value="P:positive regulation of nuclear cell cycle DNA replication"/>
    <property type="evidence" value="ECO:0007669"/>
    <property type="project" value="TreeGrafter"/>
</dbReference>